<evidence type="ECO:0000256" key="2">
    <source>
        <dbReference type="SAM" id="Phobius"/>
    </source>
</evidence>
<evidence type="ECO:0000313" key="5">
    <source>
        <dbReference type="EMBL" id="AQS67732.1"/>
    </source>
</evidence>
<feature type="region of interest" description="Disordered" evidence="1">
    <location>
        <begin position="403"/>
        <end position="423"/>
    </location>
</feature>
<dbReference type="SUPFAM" id="SSF81995">
    <property type="entry name" value="beta-sandwich domain of Sec23/24"/>
    <property type="match status" value="1"/>
</dbReference>
<evidence type="ECO:0000259" key="3">
    <source>
        <dbReference type="Pfam" id="PF13828"/>
    </source>
</evidence>
<gene>
    <name evidence="5" type="ORF">B1H29_13085</name>
</gene>
<dbReference type="Pfam" id="PF13828">
    <property type="entry name" value="DUF4190"/>
    <property type="match status" value="1"/>
</dbReference>
<evidence type="ECO:0008006" key="7">
    <source>
        <dbReference type="Google" id="ProtNLM"/>
    </source>
</evidence>
<dbReference type="OrthoDB" id="3628931at2"/>
<feature type="transmembrane region" description="Helical" evidence="2">
    <location>
        <begin position="84"/>
        <end position="109"/>
    </location>
</feature>
<reference evidence="5 6" key="1">
    <citation type="submission" date="2017-02" db="EMBL/GenBank/DDBJ databases">
        <title>Streptomyces pactum ACT12 Genome sequencing and assembly.</title>
        <authorList>
            <person name="Xue Q."/>
            <person name="Yan X."/>
            <person name="Jia L."/>
            <person name="Yan H."/>
        </authorList>
    </citation>
    <scope>NUCLEOTIDE SEQUENCE [LARGE SCALE GENOMIC DNA]</scope>
    <source>
        <strain evidence="5 6">ACT12</strain>
    </source>
</reference>
<feature type="region of interest" description="Disordered" evidence="1">
    <location>
        <begin position="1"/>
        <end position="71"/>
    </location>
</feature>
<dbReference type="KEGG" id="spac:B1H29_13085"/>
<feature type="domain" description="Septum formation-related" evidence="4">
    <location>
        <begin position="169"/>
        <end position="275"/>
    </location>
</feature>
<feature type="compositionally biased region" description="Low complexity" evidence="1">
    <location>
        <begin position="11"/>
        <end position="55"/>
    </location>
</feature>
<dbReference type="Proteomes" id="UP000189443">
    <property type="component" value="Chromosome"/>
</dbReference>
<keyword evidence="2" id="KW-0472">Membrane</keyword>
<feature type="domain" description="DUF4190" evidence="3">
    <location>
        <begin position="84"/>
        <end position="139"/>
    </location>
</feature>
<keyword evidence="2" id="KW-1133">Transmembrane helix</keyword>
<organism evidence="5 6">
    <name type="scientific">Streptomyces pactum</name>
    <dbReference type="NCBI Taxonomy" id="68249"/>
    <lineage>
        <taxon>Bacteria</taxon>
        <taxon>Bacillati</taxon>
        <taxon>Actinomycetota</taxon>
        <taxon>Actinomycetes</taxon>
        <taxon>Kitasatosporales</taxon>
        <taxon>Streptomycetaceae</taxon>
        <taxon>Streptomyces</taxon>
    </lineage>
</organism>
<feature type="transmembrane region" description="Helical" evidence="2">
    <location>
        <begin position="121"/>
        <end position="139"/>
    </location>
</feature>
<evidence type="ECO:0000313" key="6">
    <source>
        <dbReference type="Proteomes" id="UP000189443"/>
    </source>
</evidence>
<dbReference type="Pfam" id="PF13845">
    <property type="entry name" value="Septum_form"/>
    <property type="match status" value="1"/>
</dbReference>
<dbReference type="RefSeq" id="WP_055418039.1">
    <property type="nucleotide sequence ID" value="NZ_CP019724.1"/>
</dbReference>
<dbReference type="AlphaFoldDB" id="A0A1S6J7J0"/>
<sequence length="423" mass="45522">MSIPPPPGPQGPYDQGQYPQGQYPQGQHPQGQYPQGQYPQGQYPQGPDSPGRYPQGPYPPRQPYPGGWGGPYGPFPRQPPVNGLAIAAFVLGLLCFVPAVGLVLGLTALARIRRRGERGKGFAVAGSVLSCVGLALWAVSLSTGAAADFWDGFRDAARGEGTAYALEKGHCFTTPSGSLQGVTYDVERVSCREEHDGEVFAAFELPGGAFPGDGEITRTADERCYGLQDAYAMDRWALPTDVGVYYLTPTSQSWRAGDREITCLFGNTDERGTLTGSLRNDGTGLDSEQYAYLVAEGYLNRATDEMPVADSVEDDLAGYRVWAGQMSEALVRETGMLRRHDWSADAEQPVADLVEDLETAREEWGLAAKATDVDTYYEHLDKGFALIEADTTVTARKALGLDTTPPVYEESGDGGGESPGKEV</sequence>
<dbReference type="EMBL" id="CP019724">
    <property type="protein sequence ID" value="AQS67732.1"/>
    <property type="molecule type" value="Genomic_DNA"/>
</dbReference>
<proteinExistence type="predicted"/>
<keyword evidence="2" id="KW-0812">Transmembrane</keyword>
<name>A0A1S6J7J0_9ACTN</name>
<feature type="compositionally biased region" description="Pro residues" evidence="1">
    <location>
        <begin position="1"/>
        <end position="10"/>
    </location>
</feature>
<dbReference type="InterPro" id="IPR026004">
    <property type="entry name" value="Septum_form"/>
</dbReference>
<evidence type="ECO:0000259" key="4">
    <source>
        <dbReference type="Pfam" id="PF13845"/>
    </source>
</evidence>
<evidence type="ECO:0000256" key="1">
    <source>
        <dbReference type="SAM" id="MobiDB-lite"/>
    </source>
</evidence>
<feature type="compositionally biased region" description="Gly residues" evidence="1">
    <location>
        <begin position="413"/>
        <end position="423"/>
    </location>
</feature>
<accession>A0A1S6J7J0</accession>
<protein>
    <recommendedName>
        <fullName evidence="7">DUF4190 domain-containing protein</fullName>
    </recommendedName>
</protein>
<dbReference type="InterPro" id="IPR025241">
    <property type="entry name" value="DUF4190"/>
</dbReference>
<keyword evidence="6" id="KW-1185">Reference proteome</keyword>